<dbReference type="InterPro" id="IPR042215">
    <property type="entry name" value="CarD-like_C"/>
</dbReference>
<dbReference type="PANTHER" id="PTHR38447:SF1">
    <property type="entry name" value="RNA POLYMERASE-BINDING TRANSCRIPTION FACTOR CARD"/>
    <property type="match status" value="1"/>
</dbReference>
<dbReference type="InterPro" id="IPR048792">
    <property type="entry name" value="CarD_C"/>
</dbReference>
<dbReference type="Gene3D" id="1.20.58.1290">
    <property type="entry name" value="CarD-like, C-terminal domain"/>
    <property type="match status" value="1"/>
</dbReference>
<name>A0A9D1LTR8_9FIRM</name>
<protein>
    <submittedName>
        <fullName evidence="2">CarD family transcriptional regulator</fullName>
    </submittedName>
</protein>
<dbReference type="InterPro" id="IPR036101">
    <property type="entry name" value="CarD-like/TRCF_RID_sf"/>
</dbReference>
<reference evidence="2" key="1">
    <citation type="submission" date="2020-10" db="EMBL/GenBank/DDBJ databases">
        <authorList>
            <person name="Gilroy R."/>
        </authorList>
    </citation>
    <scope>NUCLEOTIDE SEQUENCE</scope>
    <source>
        <strain evidence="2">ChiSjej4B22-9803</strain>
    </source>
</reference>
<dbReference type="Pfam" id="PF02559">
    <property type="entry name" value="CarD_TRCF_RID"/>
    <property type="match status" value="1"/>
</dbReference>
<evidence type="ECO:0000313" key="2">
    <source>
        <dbReference type="EMBL" id="HIU47941.1"/>
    </source>
</evidence>
<proteinExistence type="predicted"/>
<dbReference type="EMBL" id="DVND01000022">
    <property type="protein sequence ID" value="HIU47941.1"/>
    <property type="molecule type" value="Genomic_DNA"/>
</dbReference>
<dbReference type="Proteomes" id="UP000824111">
    <property type="component" value="Unassembled WGS sequence"/>
</dbReference>
<dbReference type="GO" id="GO:0009303">
    <property type="term" value="P:rRNA transcription"/>
    <property type="evidence" value="ECO:0007669"/>
    <property type="project" value="TreeGrafter"/>
</dbReference>
<dbReference type="Gene3D" id="2.40.10.170">
    <property type="match status" value="1"/>
</dbReference>
<feature type="domain" description="CarD-like/TRCF RNAP-interacting" evidence="1">
    <location>
        <begin position="1"/>
        <end position="112"/>
    </location>
</feature>
<sequence length="162" mass="18491">MYNVGDRIVYPMHGAGIIESIESREVLGKTQEYYIMRLSSSGDMTVMIPKQKCDEIGVRFVISKEEAAKVLETFRKVPVYEDSNWNKRHRDNMVKIKSGDIYQVLSVVKDLMYRDKSKGLSTSERKMLNSAKQIMVSELVLSKVAGQADIENIICDTVDELF</sequence>
<gene>
    <name evidence="2" type="ORF">IAB04_01105</name>
</gene>
<dbReference type="Pfam" id="PF21095">
    <property type="entry name" value="CarD_C"/>
    <property type="match status" value="1"/>
</dbReference>
<dbReference type="SMART" id="SM01058">
    <property type="entry name" value="CarD_TRCF"/>
    <property type="match status" value="1"/>
</dbReference>
<dbReference type="InterPro" id="IPR052531">
    <property type="entry name" value="CarD-like_regulator"/>
</dbReference>
<evidence type="ECO:0000313" key="3">
    <source>
        <dbReference type="Proteomes" id="UP000824111"/>
    </source>
</evidence>
<dbReference type="PANTHER" id="PTHR38447">
    <property type="entry name" value="TRANSCRIPTION FACTOR YDEB-RELATED"/>
    <property type="match status" value="1"/>
</dbReference>
<dbReference type="AlphaFoldDB" id="A0A9D1LTR8"/>
<organism evidence="2 3">
    <name type="scientific">Candidatus Avimonoglobus intestinipullorum</name>
    <dbReference type="NCBI Taxonomy" id="2840699"/>
    <lineage>
        <taxon>Bacteria</taxon>
        <taxon>Bacillati</taxon>
        <taxon>Bacillota</taxon>
        <taxon>Clostridia</taxon>
        <taxon>Eubacteriales</taxon>
        <taxon>Candidatus Avimonoglobus</taxon>
    </lineage>
</organism>
<comment type="caution">
    <text evidence="2">The sequence shown here is derived from an EMBL/GenBank/DDBJ whole genome shotgun (WGS) entry which is preliminary data.</text>
</comment>
<dbReference type="InterPro" id="IPR003711">
    <property type="entry name" value="CarD-like/TRCF_RID"/>
</dbReference>
<dbReference type="SUPFAM" id="SSF141259">
    <property type="entry name" value="CarD-like"/>
    <property type="match status" value="1"/>
</dbReference>
<reference evidence="2" key="2">
    <citation type="journal article" date="2021" name="PeerJ">
        <title>Extensive microbial diversity within the chicken gut microbiome revealed by metagenomics and culture.</title>
        <authorList>
            <person name="Gilroy R."/>
            <person name="Ravi A."/>
            <person name="Getino M."/>
            <person name="Pursley I."/>
            <person name="Horton D.L."/>
            <person name="Alikhan N.F."/>
            <person name="Baker D."/>
            <person name="Gharbi K."/>
            <person name="Hall N."/>
            <person name="Watson M."/>
            <person name="Adriaenssens E.M."/>
            <person name="Foster-Nyarko E."/>
            <person name="Jarju S."/>
            <person name="Secka A."/>
            <person name="Antonio M."/>
            <person name="Oren A."/>
            <person name="Chaudhuri R.R."/>
            <person name="La Ragione R."/>
            <person name="Hildebrand F."/>
            <person name="Pallen M.J."/>
        </authorList>
    </citation>
    <scope>NUCLEOTIDE SEQUENCE</scope>
    <source>
        <strain evidence="2">ChiSjej4B22-9803</strain>
    </source>
</reference>
<accession>A0A9D1LTR8</accession>
<evidence type="ECO:0000259" key="1">
    <source>
        <dbReference type="SMART" id="SM01058"/>
    </source>
</evidence>